<dbReference type="PANTHER" id="PTHR46268">
    <property type="entry name" value="STRESS RESPONSE PROTEIN NHAX"/>
    <property type="match status" value="1"/>
</dbReference>
<evidence type="ECO:0000313" key="3">
    <source>
        <dbReference type="EMBL" id="UUI74645.1"/>
    </source>
</evidence>
<protein>
    <submittedName>
        <fullName evidence="3">Universal stress protein</fullName>
    </submittedName>
</protein>
<dbReference type="InterPro" id="IPR006015">
    <property type="entry name" value="Universal_stress_UspA"/>
</dbReference>
<sequence>MAAPIVVGYDASEQSAVAVRWAAAEAARAGSDVLVVHVWGFADRPGGGAGSSPLGQAVLAGVQAVADEGAEIVRDADASVAVSAAIGHGSPAQALVDRAHGARMLVLGRHGTGWFSEALTGSVATGAVQRATCPVVVVPADSAERSTTGVVVVGIDGSAGADTALLAAVNEAVLRGSTLRVVTSWTRAEASATLSYWAVAYPGITPDEMALAHAERVQAAARVLLAERELPIEVAWEVTEGPAAHVLTQASAAADLVVVGARGRGGLAGLLLGSVSRGVVRRSRCPVLVTRADVTA</sequence>
<dbReference type="PRINTS" id="PR01438">
    <property type="entry name" value="UNVRSLSTRESS"/>
</dbReference>
<comment type="similarity">
    <text evidence="1">Belongs to the universal stress protein A family.</text>
</comment>
<dbReference type="Gene3D" id="3.40.50.620">
    <property type="entry name" value="HUPs"/>
    <property type="match status" value="2"/>
</dbReference>
<evidence type="ECO:0000256" key="1">
    <source>
        <dbReference type="ARBA" id="ARBA00008791"/>
    </source>
</evidence>
<dbReference type="CDD" id="cd00293">
    <property type="entry name" value="USP-like"/>
    <property type="match status" value="1"/>
</dbReference>
<gene>
    <name evidence="3" type="ORF">NP064_12715</name>
</gene>
<dbReference type="PANTHER" id="PTHR46268:SF6">
    <property type="entry name" value="UNIVERSAL STRESS PROTEIN UP12"/>
    <property type="match status" value="1"/>
</dbReference>
<accession>A0ABY5KW00</accession>
<feature type="domain" description="UspA" evidence="2">
    <location>
        <begin position="151"/>
        <end position="291"/>
    </location>
</feature>
<evidence type="ECO:0000259" key="2">
    <source>
        <dbReference type="Pfam" id="PF00582"/>
    </source>
</evidence>
<dbReference type="Pfam" id="PF00582">
    <property type="entry name" value="Usp"/>
    <property type="match status" value="2"/>
</dbReference>
<organism evidence="3 4">
    <name type="scientific">Cellulomonas chengniuliangii</name>
    <dbReference type="NCBI Taxonomy" id="2968084"/>
    <lineage>
        <taxon>Bacteria</taxon>
        <taxon>Bacillati</taxon>
        <taxon>Actinomycetota</taxon>
        <taxon>Actinomycetes</taxon>
        <taxon>Micrococcales</taxon>
        <taxon>Cellulomonadaceae</taxon>
        <taxon>Cellulomonas</taxon>
    </lineage>
</organism>
<proteinExistence type="inferred from homology"/>
<dbReference type="InterPro" id="IPR014729">
    <property type="entry name" value="Rossmann-like_a/b/a_fold"/>
</dbReference>
<feature type="domain" description="UspA" evidence="2">
    <location>
        <begin position="3"/>
        <end position="139"/>
    </location>
</feature>
<dbReference type="SUPFAM" id="SSF52402">
    <property type="entry name" value="Adenine nucleotide alpha hydrolases-like"/>
    <property type="match status" value="2"/>
</dbReference>
<dbReference type="InterPro" id="IPR006016">
    <property type="entry name" value="UspA"/>
</dbReference>
<keyword evidence="4" id="KW-1185">Reference proteome</keyword>
<evidence type="ECO:0000313" key="4">
    <source>
        <dbReference type="Proteomes" id="UP001316189"/>
    </source>
</evidence>
<dbReference type="Proteomes" id="UP001316189">
    <property type="component" value="Chromosome"/>
</dbReference>
<dbReference type="RefSeq" id="WP_227570638.1">
    <property type="nucleotide sequence ID" value="NZ_CP101988.1"/>
</dbReference>
<dbReference type="EMBL" id="CP101988">
    <property type="protein sequence ID" value="UUI74645.1"/>
    <property type="molecule type" value="Genomic_DNA"/>
</dbReference>
<reference evidence="3 4" key="1">
    <citation type="submission" date="2022-07" db="EMBL/GenBank/DDBJ databases">
        <title>Novel species in genus cellulomonas.</title>
        <authorList>
            <person name="Ye L."/>
        </authorList>
    </citation>
    <scope>NUCLEOTIDE SEQUENCE [LARGE SCALE GENOMIC DNA]</scope>
    <source>
        <strain evidence="4">zg-Y338</strain>
    </source>
</reference>
<name>A0ABY5KW00_9CELL</name>